<dbReference type="InParanoid" id="Q020H6"/>
<feature type="region of interest" description="Disordered" evidence="1">
    <location>
        <begin position="148"/>
        <end position="169"/>
    </location>
</feature>
<dbReference type="HOGENOM" id="CLU_132110_0_0_0"/>
<reference evidence="2" key="1">
    <citation type="submission" date="2006-10" db="EMBL/GenBank/DDBJ databases">
        <title>Complete sequence of Solibacter usitatus Ellin6076.</title>
        <authorList>
            <consortium name="US DOE Joint Genome Institute"/>
            <person name="Copeland A."/>
            <person name="Lucas S."/>
            <person name="Lapidus A."/>
            <person name="Barry K."/>
            <person name="Detter J.C."/>
            <person name="Glavina del Rio T."/>
            <person name="Hammon N."/>
            <person name="Israni S."/>
            <person name="Dalin E."/>
            <person name="Tice H."/>
            <person name="Pitluck S."/>
            <person name="Thompson L.S."/>
            <person name="Brettin T."/>
            <person name="Bruce D."/>
            <person name="Han C."/>
            <person name="Tapia R."/>
            <person name="Gilna P."/>
            <person name="Schmutz J."/>
            <person name="Larimer F."/>
            <person name="Land M."/>
            <person name="Hauser L."/>
            <person name="Kyrpides N."/>
            <person name="Mikhailova N."/>
            <person name="Janssen P.H."/>
            <person name="Kuske C.R."/>
            <person name="Richardson P."/>
        </authorList>
    </citation>
    <scope>NUCLEOTIDE SEQUENCE</scope>
    <source>
        <strain evidence="2">Ellin6076</strain>
    </source>
</reference>
<proteinExistence type="predicted"/>
<feature type="compositionally biased region" description="Polar residues" evidence="1">
    <location>
        <begin position="153"/>
        <end position="169"/>
    </location>
</feature>
<accession>Q020H6</accession>
<dbReference type="AlphaFoldDB" id="Q020H6"/>
<dbReference type="STRING" id="234267.Acid_3706"/>
<protein>
    <submittedName>
        <fullName evidence="2">Uncharacterized protein</fullName>
    </submittedName>
</protein>
<dbReference type="KEGG" id="sus:Acid_3706"/>
<gene>
    <name evidence="2" type="ordered locus">Acid_3706</name>
</gene>
<organism evidence="2">
    <name type="scientific">Solibacter usitatus (strain Ellin6076)</name>
    <dbReference type="NCBI Taxonomy" id="234267"/>
    <lineage>
        <taxon>Bacteria</taxon>
        <taxon>Pseudomonadati</taxon>
        <taxon>Acidobacteriota</taxon>
        <taxon>Terriglobia</taxon>
        <taxon>Bryobacterales</taxon>
        <taxon>Solibacteraceae</taxon>
        <taxon>Candidatus Solibacter</taxon>
    </lineage>
</organism>
<evidence type="ECO:0000256" key="1">
    <source>
        <dbReference type="SAM" id="MobiDB-lite"/>
    </source>
</evidence>
<dbReference type="EMBL" id="CP000473">
    <property type="protein sequence ID" value="ABJ84677.1"/>
    <property type="molecule type" value="Genomic_DNA"/>
</dbReference>
<sequence>MMADDLNAIAEIDDCGFLFLIDLREGSHNSLHVQVAEGRPVGPPKPIRVANTEVPDCTAIEITKESRMFEIVWKSYVGYSVLNESYATPSDDERGDGNRFRTYSKSRFMQFISQATFVCDDYPGPTRHYCVGCEDHILHVVSVDPPTVRRVGNSDSPSSTSGESANLIH</sequence>
<evidence type="ECO:0000313" key="2">
    <source>
        <dbReference type="EMBL" id="ABJ84677.1"/>
    </source>
</evidence>
<name>Q020H6_SOLUE</name>
<dbReference type="eggNOG" id="ENOG5033MIX">
    <property type="taxonomic scope" value="Bacteria"/>
</dbReference>